<dbReference type="EMBL" id="PVNE01000005">
    <property type="protein sequence ID" value="PRX41725.1"/>
    <property type="molecule type" value="Genomic_DNA"/>
</dbReference>
<comment type="caution">
    <text evidence="5">The sequence shown here is derived from an EMBL/GenBank/DDBJ whole genome shotgun (WGS) entry which is preliminary data.</text>
</comment>
<dbReference type="EMBL" id="PVNE01000061">
    <property type="protein sequence ID" value="PRX38487.1"/>
    <property type="molecule type" value="Genomic_DNA"/>
</dbReference>
<feature type="non-terminal residue" evidence="5">
    <location>
        <position position="26"/>
    </location>
</feature>
<reference evidence="5 7" key="1">
    <citation type="submission" date="2018-03" db="EMBL/GenBank/DDBJ databases">
        <title>Genomic Encyclopedia of Archaeal and Bacterial Type Strains, Phase II (KMG-II): from individual species to whole genera.</title>
        <authorList>
            <person name="Goeker M."/>
        </authorList>
    </citation>
    <scope>NUCLEOTIDE SEQUENCE [LARGE SCALE GENOMIC DNA]</scope>
    <source>
        <strain evidence="5 7">DSM 44946</strain>
    </source>
</reference>
<dbReference type="EMBL" id="PVNE01000007">
    <property type="protein sequence ID" value="PRX41235.1"/>
    <property type="molecule type" value="Genomic_DNA"/>
</dbReference>
<sequence>MFQTHSHRQGSIELVNIEDLVPQDHL</sequence>
<accession>A0A2T0LHD0</accession>
<keyword evidence="7" id="KW-1185">Reference proteome</keyword>
<evidence type="ECO:0000313" key="3">
    <source>
        <dbReference type="EMBL" id="PRX39002.1"/>
    </source>
</evidence>
<organism evidence="5 7">
    <name type="scientific">Planifilum fimeticola</name>
    <dbReference type="NCBI Taxonomy" id="201975"/>
    <lineage>
        <taxon>Bacteria</taxon>
        <taxon>Bacillati</taxon>
        <taxon>Bacillota</taxon>
        <taxon>Bacilli</taxon>
        <taxon>Bacillales</taxon>
        <taxon>Thermoactinomycetaceae</taxon>
        <taxon>Planifilum</taxon>
    </lineage>
</organism>
<evidence type="ECO:0000313" key="4">
    <source>
        <dbReference type="EMBL" id="PRX41235.1"/>
    </source>
</evidence>
<dbReference type="EMBL" id="PVNE01000031">
    <property type="protein sequence ID" value="PRX39002.1"/>
    <property type="molecule type" value="Genomic_DNA"/>
</dbReference>
<name>A0A2T0LHD0_9BACL</name>
<evidence type="ECO:0000313" key="2">
    <source>
        <dbReference type="EMBL" id="PRX38536.1"/>
    </source>
</evidence>
<evidence type="ECO:0000313" key="6">
    <source>
        <dbReference type="EMBL" id="PRX42219.1"/>
    </source>
</evidence>
<dbReference type="EMBL" id="PVNE01000050">
    <property type="protein sequence ID" value="PRX38536.1"/>
    <property type="molecule type" value="Genomic_DNA"/>
</dbReference>
<dbReference type="EMBL" id="PVNE01000002">
    <property type="protein sequence ID" value="PRX42219.1"/>
    <property type="molecule type" value="Genomic_DNA"/>
</dbReference>
<gene>
    <name evidence="6" type="ORF">CLV97_1021</name>
    <name evidence="5" type="ORF">CLV97_105157</name>
    <name evidence="4" type="ORF">CLV97_1071</name>
    <name evidence="3" type="ORF">CLV97_1311</name>
    <name evidence="2" type="ORF">CLV97_1501</name>
    <name evidence="1" type="ORF">CLV97_1613</name>
</gene>
<evidence type="ECO:0000313" key="5">
    <source>
        <dbReference type="EMBL" id="PRX41725.1"/>
    </source>
</evidence>
<protein>
    <submittedName>
        <fullName evidence="5">Uncharacterized protein</fullName>
    </submittedName>
</protein>
<evidence type="ECO:0000313" key="7">
    <source>
        <dbReference type="Proteomes" id="UP000237797"/>
    </source>
</evidence>
<dbReference type="AlphaFoldDB" id="A0A2T0LHD0"/>
<proteinExistence type="predicted"/>
<dbReference type="Proteomes" id="UP000237797">
    <property type="component" value="Unassembled WGS sequence"/>
</dbReference>
<evidence type="ECO:0000313" key="1">
    <source>
        <dbReference type="EMBL" id="PRX38487.1"/>
    </source>
</evidence>